<protein>
    <submittedName>
        <fullName evidence="2">Uncharacterized protein</fullName>
    </submittedName>
</protein>
<feature type="compositionally biased region" description="Basic and acidic residues" evidence="1">
    <location>
        <begin position="1"/>
        <end position="17"/>
    </location>
</feature>
<reference evidence="2 3" key="1">
    <citation type="submission" date="2016-01" db="EMBL/GenBank/DDBJ databases">
        <title>The new phylogeny of the genus Mycobacterium.</title>
        <authorList>
            <person name="Tarcisio F."/>
            <person name="Conor M."/>
            <person name="Antonella G."/>
            <person name="Elisabetta G."/>
            <person name="Giulia F.S."/>
            <person name="Sara T."/>
            <person name="Anna F."/>
            <person name="Clotilde B."/>
            <person name="Roberto B."/>
            <person name="Veronica D.S."/>
            <person name="Fabio R."/>
            <person name="Monica P."/>
            <person name="Olivier J."/>
            <person name="Enrico T."/>
            <person name="Nicola S."/>
        </authorList>
    </citation>
    <scope>NUCLEOTIDE SEQUENCE [LARGE SCALE GENOMIC DNA]</scope>
    <source>
        <strain evidence="2 3">DSM 44803</strain>
    </source>
</reference>
<evidence type="ECO:0000256" key="1">
    <source>
        <dbReference type="SAM" id="MobiDB-lite"/>
    </source>
</evidence>
<accession>A0A0F5NGE1</accession>
<organism evidence="2 3">
    <name type="scientific">Mycobacterium nebraskense</name>
    <dbReference type="NCBI Taxonomy" id="244292"/>
    <lineage>
        <taxon>Bacteria</taxon>
        <taxon>Bacillati</taxon>
        <taxon>Actinomycetota</taxon>
        <taxon>Actinomycetes</taxon>
        <taxon>Mycobacteriales</taxon>
        <taxon>Mycobacteriaceae</taxon>
        <taxon>Mycobacterium</taxon>
    </lineage>
</organism>
<dbReference type="EMBL" id="LQPH01000106">
    <property type="protein sequence ID" value="ORW25256.1"/>
    <property type="molecule type" value="Genomic_DNA"/>
</dbReference>
<dbReference type="STRING" id="244292.ABW17_27415"/>
<keyword evidence="3" id="KW-1185">Reference proteome</keyword>
<gene>
    <name evidence="2" type="ORF">AWC17_02020</name>
</gene>
<sequence>MVAQKPEDARKFADTLEKYSPPDPVKAAIEHFVTTVGAQPNDPDLNANRDALTGWIKQVCPNVNP</sequence>
<proteinExistence type="predicted"/>
<name>A0A0F5NGE1_9MYCO</name>
<dbReference type="AlphaFoldDB" id="A0A0F5NGE1"/>
<evidence type="ECO:0000313" key="2">
    <source>
        <dbReference type="EMBL" id="ORW25256.1"/>
    </source>
</evidence>
<feature type="region of interest" description="Disordered" evidence="1">
    <location>
        <begin position="1"/>
        <end position="20"/>
    </location>
</feature>
<evidence type="ECO:0000313" key="3">
    <source>
        <dbReference type="Proteomes" id="UP000193781"/>
    </source>
</evidence>
<comment type="caution">
    <text evidence="2">The sequence shown here is derived from an EMBL/GenBank/DDBJ whole genome shotgun (WGS) entry which is preliminary data.</text>
</comment>
<dbReference type="Proteomes" id="UP000193781">
    <property type="component" value="Unassembled WGS sequence"/>
</dbReference>